<evidence type="ECO:0000313" key="2">
    <source>
        <dbReference type="EMBL" id="OGF66655.1"/>
    </source>
</evidence>
<dbReference type="Gene3D" id="3.40.50.2300">
    <property type="match status" value="2"/>
</dbReference>
<evidence type="ECO:0008006" key="4">
    <source>
        <dbReference type="Google" id="ProtNLM"/>
    </source>
</evidence>
<dbReference type="Pfam" id="PF04392">
    <property type="entry name" value="ABC_sub_bind"/>
    <property type="match status" value="1"/>
</dbReference>
<dbReference type="EMBL" id="MFGW01000086">
    <property type="protein sequence ID" value="OGF66655.1"/>
    <property type="molecule type" value="Genomic_DNA"/>
</dbReference>
<feature type="signal peptide" evidence="1">
    <location>
        <begin position="1"/>
        <end position="20"/>
    </location>
</feature>
<dbReference type="InterPro" id="IPR007487">
    <property type="entry name" value="ABC_transpt-TYRBP-like"/>
</dbReference>
<proteinExistence type="predicted"/>
<keyword evidence="1" id="KW-0732">Signal</keyword>
<dbReference type="PANTHER" id="PTHR35271">
    <property type="entry name" value="ABC TRANSPORTER, SUBSTRATE-BINDING LIPOPROTEIN-RELATED"/>
    <property type="match status" value="1"/>
</dbReference>
<protein>
    <recommendedName>
        <fullName evidence="4">ABC transporter substrate-binding protein</fullName>
    </recommendedName>
</protein>
<gene>
    <name evidence="2" type="ORF">A2Y62_20105</name>
</gene>
<feature type="chain" id="PRO_5009522067" description="ABC transporter substrate-binding protein" evidence="1">
    <location>
        <begin position="21"/>
        <end position="299"/>
    </location>
</feature>
<name>A0A1F5VTG2_9BACT</name>
<accession>A0A1F5VTG2</accession>
<reference evidence="2 3" key="1">
    <citation type="journal article" date="2016" name="Nat. Commun.">
        <title>Thousands of microbial genomes shed light on interconnected biogeochemical processes in an aquifer system.</title>
        <authorList>
            <person name="Anantharaman K."/>
            <person name="Brown C.T."/>
            <person name="Hug L.A."/>
            <person name="Sharon I."/>
            <person name="Castelle C.J."/>
            <person name="Probst A.J."/>
            <person name="Thomas B.C."/>
            <person name="Singh A."/>
            <person name="Wilkins M.J."/>
            <person name="Karaoz U."/>
            <person name="Brodie E.L."/>
            <person name="Williams K.H."/>
            <person name="Hubbard S.S."/>
            <person name="Banfield J.F."/>
        </authorList>
    </citation>
    <scope>NUCLEOTIDE SEQUENCE [LARGE SCALE GENOMIC DNA]</scope>
</reference>
<evidence type="ECO:0000313" key="3">
    <source>
        <dbReference type="Proteomes" id="UP000178943"/>
    </source>
</evidence>
<sequence>MKKTIFAICFLTVSASLCFAKMLILKTEGAASHEFVVRGIAQGCKENSFIIDLKKDLSNNEKAKEQVKNIQAEMYIVLGDEAASFATENLKDKIVLYSMIPEPGKYNFNKSKSFGLDILISIDQLFSYLKSIENNIKTAGLLYGINENAIMAQYASKIASKEGITLIPRGLENEQDIKTAINELLPQVDIIIMMPSIVTTKPEVIQFVAQESLKNNIAVVGLAEIFLQYGALFTVSINPIIIGRALGESACYIAKGKDISHIKVTNPAYSIISLNLRVAELLKIKIPDKIVEKAYKTIK</sequence>
<dbReference type="PANTHER" id="PTHR35271:SF1">
    <property type="entry name" value="ABC TRANSPORTER, SUBSTRATE-BINDING LIPOPROTEIN"/>
    <property type="match status" value="1"/>
</dbReference>
<evidence type="ECO:0000256" key="1">
    <source>
        <dbReference type="SAM" id="SignalP"/>
    </source>
</evidence>
<organism evidence="2 3">
    <name type="scientific">Candidatus Fischerbacteria bacterium RBG_13_37_8</name>
    <dbReference type="NCBI Taxonomy" id="1817863"/>
    <lineage>
        <taxon>Bacteria</taxon>
        <taxon>Candidatus Fischeribacteriota</taxon>
    </lineage>
</organism>
<comment type="caution">
    <text evidence="2">The sequence shown here is derived from an EMBL/GenBank/DDBJ whole genome shotgun (WGS) entry which is preliminary data.</text>
</comment>
<dbReference type="Proteomes" id="UP000178943">
    <property type="component" value="Unassembled WGS sequence"/>
</dbReference>
<dbReference type="AlphaFoldDB" id="A0A1F5VTG2"/>
<dbReference type="STRING" id="1817863.A2Y62_20105"/>